<evidence type="ECO:0000259" key="1">
    <source>
        <dbReference type="PROSITE" id="PS50102"/>
    </source>
</evidence>
<dbReference type="InterPro" id="IPR050441">
    <property type="entry name" value="RBM"/>
</dbReference>
<dbReference type="InterPro" id="IPR012677">
    <property type="entry name" value="Nucleotide-bd_a/b_plait_sf"/>
</dbReference>
<dbReference type="EMBL" id="JAFLCK010000009">
    <property type="protein sequence ID" value="MBN8660361.1"/>
    <property type="molecule type" value="Genomic_DNA"/>
</dbReference>
<dbReference type="CDD" id="cd00590">
    <property type="entry name" value="RRM_SF"/>
    <property type="match status" value="1"/>
</dbReference>
<organism evidence="2 3">
    <name type="scientific">Candidatus Obscuribacter phosphatis</name>
    <dbReference type="NCBI Taxonomy" id="1906157"/>
    <lineage>
        <taxon>Bacteria</taxon>
        <taxon>Bacillati</taxon>
        <taxon>Candidatus Melainabacteria</taxon>
        <taxon>Candidatus Obscuribacterales</taxon>
        <taxon>Candidatus Obscuribacteraceae</taxon>
        <taxon>Candidatus Obscuribacter</taxon>
    </lineage>
</organism>
<dbReference type="SMART" id="SM00360">
    <property type="entry name" value="RRM"/>
    <property type="match status" value="1"/>
</dbReference>
<comment type="caution">
    <text evidence="2">The sequence shown here is derived from an EMBL/GenBank/DDBJ whole genome shotgun (WGS) entry which is preliminary data.</text>
</comment>
<dbReference type="Gene3D" id="3.30.70.330">
    <property type="match status" value="1"/>
</dbReference>
<proteinExistence type="predicted"/>
<accession>A0A8J7P8A2</accession>
<dbReference type="SUPFAM" id="SSF54928">
    <property type="entry name" value="RNA-binding domain, RBD"/>
    <property type="match status" value="1"/>
</dbReference>
<dbReference type="Pfam" id="PF00076">
    <property type="entry name" value="RRM_1"/>
    <property type="match status" value="1"/>
</dbReference>
<protein>
    <submittedName>
        <fullName evidence="2">RNA-binding protein</fullName>
    </submittedName>
</protein>
<name>A0A8J7P8A2_9BACT</name>
<dbReference type="InterPro" id="IPR035979">
    <property type="entry name" value="RBD_domain_sf"/>
</dbReference>
<feature type="domain" description="RRM" evidence="1">
    <location>
        <begin position="5"/>
        <end position="84"/>
    </location>
</feature>
<sequence length="95" mass="10770">MSKEAQILIGNLSTDAKEEQICEMFSKTSGKLKSLSIPKDPRTDKGRGFAFVEMNSMLEAQEAISDLSGESINGRKLSMSLVEPKKEERKWYQRR</sequence>
<dbReference type="AlphaFoldDB" id="A0A8J7P8A2"/>
<dbReference type="Proteomes" id="UP000664277">
    <property type="component" value="Unassembled WGS sequence"/>
</dbReference>
<dbReference type="InterPro" id="IPR000504">
    <property type="entry name" value="RRM_dom"/>
</dbReference>
<reference evidence="2" key="1">
    <citation type="submission" date="2021-02" db="EMBL/GenBank/DDBJ databases">
        <title>Genome-Resolved Metagenomics of a Microbial Community Performing Photosynthetic Biological Nutrient Removal.</title>
        <authorList>
            <person name="Mcdaniel E.A."/>
        </authorList>
    </citation>
    <scope>NUCLEOTIDE SEQUENCE</scope>
    <source>
        <strain evidence="2">UWPOB_OBS1</strain>
    </source>
</reference>
<evidence type="ECO:0000313" key="2">
    <source>
        <dbReference type="EMBL" id="MBN8660361.1"/>
    </source>
</evidence>
<evidence type="ECO:0000313" key="3">
    <source>
        <dbReference type="Proteomes" id="UP000664277"/>
    </source>
</evidence>
<gene>
    <name evidence="2" type="ORF">J0M35_08375</name>
</gene>
<dbReference type="PROSITE" id="PS50102">
    <property type="entry name" value="RRM"/>
    <property type="match status" value="1"/>
</dbReference>
<dbReference type="PANTHER" id="PTHR48034">
    <property type="entry name" value="TRANSFORMER-2 SEX-DETERMINING PROTEIN-RELATED"/>
    <property type="match status" value="1"/>
</dbReference>
<dbReference type="GO" id="GO:0003723">
    <property type="term" value="F:RNA binding"/>
    <property type="evidence" value="ECO:0007669"/>
    <property type="project" value="InterPro"/>
</dbReference>